<dbReference type="EMBL" id="VIIS01000700">
    <property type="protein sequence ID" value="KAF0305997.1"/>
    <property type="molecule type" value="Genomic_DNA"/>
</dbReference>
<gene>
    <name evidence="2" type="ORF">FJT64_022443</name>
</gene>
<protein>
    <submittedName>
        <fullName evidence="2">Uncharacterized protein</fullName>
    </submittedName>
</protein>
<dbReference type="Proteomes" id="UP000440578">
    <property type="component" value="Unassembled WGS sequence"/>
</dbReference>
<reference evidence="2 3" key="1">
    <citation type="submission" date="2019-07" db="EMBL/GenBank/DDBJ databases">
        <title>Draft genome assembly of a fouling barnacle, Amphibalanus amphitrite (Darwin, 1854): The first reference genome for Thecostraca.</title>
        <authorList>
            <person name="Kim W."/>
        </authorList>
    </citation>
    <scope>NUCLEOTIDE SEQUENCE [LARGE SCALE GENOMIC DNA]</scope>
    <source>
        <strain evidence="2">SNU_AA5</strain>
        <tissue evidence="2">Soma without cirri and trophi</tissue>
    </source>
</reference>
<evidence type="ECO:0000313" key="3">
    <source>
        <dbReference type="Proteomes" id="UP000440578"/>
    </source>
</evidence>
<evidence type="ECO:0000313" key="2">
    <source>
        <dbReference type="EMBL" id="KAF0305997.1"/>
    </source>
</evidence>
<proteinExistence type="predicted"/>
<feature type="region of interest" description="Disordered" evidence="1">
    <location>
        <begin position="1"/>
        <end position="29"/>
    </location>
</feature>
<comment type="caution">
    <text evidence="2">The sequence shown here is derived from an EMBL/GenBank/DDBJ whole genome shotgun (WGS) entry which is preliminary data.</text>
</comment>
<organism evidence="2 3">
    <name type="scientific">Amphibalanus amphitrite</name>
    <name type="common">Striped barnacle</name>
    <name type="synonym">Balanus amphitrite</name>
    <dbReference type="NCBI Taxonomy" id="1232801"/>
    <lineage>
        <taxon>Eukaryota</taxon>
        <taxon>Metazoa</taxon>
        <taxon>Ecdysozoa</taxon>
        <taxon>Arthropoda</taxon>
        <taxon>Crustacea</taxon>
        <taxon>Multicrustacea</taxon>
        <taxon>Cirripedia</taxon>
        <taxon>Thoracica</taxon>
        <taxon>Thoracicalcarea</taxon>
        <taxon>Balanomorpha</taxon>
        <taxon>Balanoidea</taxon>
        <taxon>Balanidae</taxon>
        <taxon>Amphibalaninae</taxon>
        <taxon>Amphibalanus</taxon>
    </lineage>
</organism>
<name>A0A6A4WEB0_AMPAM</name>
<dbReference type="AlphaFoldDB" id="A0A6A4WEB0"/>
<feature type="region of interest" description="Disordered" evidence="1">
    <location>
        <begin position="42"/>
        <end position="109"/>
    </location>
</feature>
<sequence>MLWSVDCTSPVGTGDSERSVLPSHRSAAAGACSHLVIRRLSRNDGEPRRRGIDGERRLRRDELLPDRERERDHDRDRDRVQERLRDRERVPDRDLDRDREELPRTYRSS</sequence>
<feature type="compositionally biased region" description="Polar residues" evidence="1">
    <location>
        <begin position="1"/>
        <end position="11"/>
    </location>
</feature>
<evidence type="ECO:0000256" key="1">
    <source>
        <dbReference type="SAM" id="MobiDB-lite"/>
    </source>
</evidence>
<keyword evidence="3" id="KW-1185">Reference proteome</keyword>
<accession>A0A6A4WEB0</accession>